<dbReference type="GeneID" id="113870832"/>
<protein>
    <submittedName>
        <fullName evidence="3">Auxin-induced protein 6B-like</fullName>
    </submittedName>
</protein>
<keyword evidence="2" id="KW-1185">Reference proteome</keyword>
<dbReference type="GO" id="GO:0009733">
    <property type="term" value="P:response to auxin"/>
    <property type="evidence" value="ECO:0007669"/>
    <property type="project" value="InterPro"/>
</dbReference>
<sequence length="120" mass="13896">MLRSFIGKIQKGLSLTRSPVLRHFNEDVLEATSVAPDDVREGYFVVLATKNEETKRFIVELECLTDPAFLKLLEQAREEYGFRQQGALAVPCRPQEFQKILDGRRVHSSVQQRFRKGYRP</sequence>
<dbReference type="Proteomes" id="UP000694853">
    <property type="component" value="Unplaced"/>
</dbReference>
<dbReference type="PANTHER" id="PTHR31374:SF188">
    <property type="entry name" value="SAUR-LIKE AUXIN-RESPONSIVE FAMILY PROTEIN"/>
    <property type="match status" value="1"/>
</dbReference>
<dbReference type="OrthoDB" id="1930622at2759"/>
<dbReference type="KEGG" id="aprc:113870832"/>
<proteinExistence type="inferred from homology"/>
<accession>A0A8B8M5W3</accession>
<comment type="similarity">
    <text evidence="1">Belongs to the ARG7 family.</text>
</comment>
<dbReference type="PANTHER" id="PTHR31374">
    <property type="entry name" value="AUXIN-INDUCED PROTEIN-LIKE-RELATED"/>
    <property type="match status" value="1"/>
</dbReference>
<organism evidence="2 3">
    <name type="scientific">Abrus precatorius</name>
    <name type="common">Indian licorice</name>
    <name type="synonym">Glycine abrus</name>
    <dbReference type="NCBI Taxonomy" id="3816"/>
    <lineage>
        <taxon>Eukaryota</taxon>
        <taxon>Viridiplantae</taxon>
        <taxon>Streptophyta</taxon>
        <taxon>Embryophyta</taxon>
        <taxon>Tracheophyta</taxon>
        <taxon>Spermatophyta</taxon>
        <taxon>Magnoliopsida</taxon>
        <taxon>eudicotyledons</taxon>
        <taxon>Gunneridae</taxon>
        <taxon>Pentapetalae</taxon>
        <taxon>rosids</taxon>
        <taxon>fabids</taxon>
        <taxon>Fabales</taxon>
        <taxon>Fabaceae</taxon>
        <taxon>Papilionoideae</taxon>
        <taxon>50 kb inversion clade</taxon>
        <taxon>NPAAA clade</taxon>
        <taxon>indigoferoid/millettioid clade</taxon>
        <taxon>Abreae</taxon>
        <taxon>Abrus</taxon>
    </lineage>
</organism>
<evidence type="ECO:0000313" key="3">
    <source>
        <dbReference type="RefSeq" id="XP_027363127.1"/>
    </source>
</evidence>
<evidence type="ECO:0000256" key="1">
    <source>
        <dbReference type="ARBA" id="ARBA00006974"/>
    </source>
</evidence>
<gene>
    <name evidence="3" type="primary">LOC113870832</name>
</gene>
<dbReference type="Pfam" id="PF02519">
    <property type="entry name" value="Auxin_inducible"/>
    <property type="match status" value="1"/>
</dbReference>
<name>A0A8B8M5W3_ABRPR</name>
<reference evidence="2" key="1">
    <citation type="journal article" date="2019" name="Toxins">
        <title>Detection of Abrin-Like and Prepropulchellin-Like Toxin Genes and Transcripts Using Whole Genome Sequencing and Full-Length Transcript Sequencing of Abrus precatorius.</title>
        <authorList>
            <person name="Hovde B.T."/>
            <person name="Daligault H.E."/>
            <person name="Hanschen E.R."/>
            <person name="Kunde Y.A."/>
            <person name="Johnson M.B."/>
            <person name="Starkenburg S.R."/>
            <person name="Johnson S.L."/>
        </authorList>
    </citation>
    <scope>NUCLEOTIDE SEQUENCE [LARGE SCALE GENOMIC DNA]</scope>
</reference>
<dbReference type="RefSeq" id="XP_027363127.1">
    <property type="nucleotide sequence ID" value="XM_027507326.1"/>
</dbReference>
<dbReference type="AlphaFoldDB" id="A0A8B8M5W3"/>
<dbReference type="InterPro" id="IPR003676">
    <property type="entry name" value="SAUR_fam"/>
</dbReference>
<reference evidence="3" key="2">
    <citation type="submission" date="2025-08" db="UniProtKB">
        <authorList>
            <consortium name="RefSeq"/>
        </authorList>
    </citation>
    <scope>IDENTIFICATION</scope>
    <source>
        <tissue evidence="3">Young leaves</tissue>
    </source>
</reference>
<evidence type="ECO:0000313" key="2">
    <source>
        <dbReference type="Proteomes" id="UP000694853"/>
    </source>
</evidence>